<feature type="transmembrane region" description="Helical" evidence="1">
    <location>
        <begin position="20"/>
        <end position="48"/>
    </location>
</feature>
<dbReference type="EMBL" id="JAENGY010000025">
    <property type="protein sequence ID" value="KAG6976663.1"/>
    <property type="molecule type" value="Genomic_DNA"/>
</dbReference>
<feature type="transmembrane region" description="Helical" evidence="1">
    <location>
        <begin position="168"/>
        <end position="186"/>
    </location>
</feature>
<dbReference type="AlphaFoldDB" id="A0A8J5J0J8"/>
<feature type="non-terminal residue" evidence="2">
    <location>
        <position position="1"/>
    </location>
</feature>
<organism evidence="2 3">
    <name type="scientific">Phytophthora aleatoria</name>
    <dbReference type="NCBI Taxonomy" id="2496075"/>
    <lineage>
        <taxon>Eukaryota</taxon>
        <taxon>Sar</taxon>
        <taxon>Stramenopiles</taxon>
        <taxon>Oomycota</taxon>
        <taxon>Peronosporomycetes</taxon>
        <taxon>Peronosporales</taxon>
        <taxon>Peronosporaceae</taxon>
        <taxon>Phytophthora</taxon>
    </lineage>
</organism>
<feature type="transmembrane region" description="Helical" evidence="1">
    <location>
        <begin position="60"/>
        <end position="82"/>
    </location>
</feature>
<keyword evidence="1" id="KW-0472">Membrane</keyword>
<dbReference type="Proteomes" id="UP000709295">
    <property type="component" value="Unassembled WGS sequence"/>
</dbReference>
<evidence type="ECO:0000313" key="2">
    <source>
        <dbReference type="EMBL" id="KAG6976663.1"/>
    </source>
</evidence>
<evidence type="ECO:0000256" key="1">
    <source>
        <dbReference type="SAM" id="Phobius"/>
    </source>
</evidence>
<name>A0A8J5J0J8_9STRA</name>
<accession>A0A8J5J0J8</accession>
<keyword evidence="1" id="KW-0812">Transmembrane</keyword>
<keyword evidence="3" id="KW-1185">Reference proteome</keyword>
<comment type="caution">
    <text evidence="2">The sequence shown here is derived from an EMBL/GenBank/DDBJ whole genome shotgun (WGS) entry which is preliminary data.</text>
</comment>
<evidence type="ECO:0000313" key="3">
    <source>
        <dbReference type="Proteomes" id="UP000709295"/>
    </source>
</evidence>
<protein>
    <submittedName>
        <fullName evidence="2">Uncharacterized protein</fullName>
    </submittedName>
</protein>
<sequence length="343" mass="38302">MKFVDLFIQTVMLLQILENGVPIVLVAVFTVIVAANAVGCALVMLLPFEQTALVENVVDLIFDLLIAVEYPVIVVCYCLSTFNFDRAKLAINLEVFPPGWIEQAASTIADPVQTVVIYKSLKSLRISSVFNFFTRMGINVTLWLKYLRITNIMGNPRKQSSCVYPKRHRLAAASLVVFALFLIVYVEESTRTSAIACRPHPESLMYTHTQTFPSWIKELKQLEYLHVEGKATIGLVSLPVDMFDEMSSLTTLHLGSNVALPRLPSFHRLTNLKMPALAASMALEELPAFDSLHKLERLVIAIAPLLDSLPDFSPIHDLKSFVTIDRGTWCCNGFLGECDLQNP</sequence>
<keyword evidence="1" id="KW-1133">Transmembrane helix</keyword>
<gene>
    <name evidence="2" type="ORF">JG688_00001143</name>
</gene>
<reference evidence="2" key="1">
    <citation type="submission" date="2021-01" db="EMBL/GenBank/DDBJ databases">
        <title>Phytophthora aleatoria, a newly-described species from Pinus radiata is distinct from Phytophthora cactorum isolates based on comparative genomics.</title>
        <authorList>
            <person name="Mcdougal R."/>
            <person name="Panda P."/>
            <person name="Williams N."/>
            <person name="Studholme D.J."/>
        </authorList>
    </citation>
    <scope>NUCLEOTIDE SEQUENCE</scope>
    <source>
        <strain evidence="2">NZFS 4037</strain>
    </source>
</reference>
<proteinExistence type="predicted"/>